<dbReference type="InterPro" id="IPR013325">
    <property type="entry name" value="RNA_pol_sigma_r2"/>
</dbReference>
<dbReference type="EMBL" id="SIJK02000002">
    <property type="protein sequence ID" value="MBP1464479.1"/>
    <property type="molecule type" value="Genomic_DNA"/>
</dbReference>
<dbReference type="Proteomes" id="UP001193081">
    <property type="component" value="Unassembled WGS sequence"/>
</dbReference>
<dbReference type="SUPFAM" id="SSF88659">
    <property type="entry name" value="Sigma3 and sigma4 domains of RNA polymerase sigma factors"/>
    <property type="match status" value="1"/>
</dbReference>
<organism evidence="1 2">
    <name type="scientific">Candidatus Chloroploca mongolica</name>
    <dbReference type="NCBI Taxonomy" id="2528176"/>
    <lineage>
        <taxon>Bacteria</taxon>
        <taxon>Bacillati</taxon>
        <taxon>Chloroflexota</taxon>
        <taxon>Chloroflexia</taxon>
        <taxon>Chloroflexales</taxon>
        <taxon>Chloroflexineae</taxon>
        <taxon>Oscillochloridaceae</taxon>
        <taxon>Candidatus Chloroploca</taxon>
    </lineage>
</organism>
<keyword evidence="2" id="KW-1185">Reference proteome</keyword>
<dbReference type="InterPro" id="IPR013324">
    <property type="entry name" value="RNA_pol_sigma_r3/r4-like"/>
</dbReference>
<dbReference type="RefSeq" id="WP_135476224.1">
    <property type="nucleotide sequence ID" value="NZ_SIJK02000002.1"/>
</dbReference>
<protein>
    <submittedName>
        <fullName evidence="1">Sigma-70 family RNA polymerase sigma factor</fullName>
    </submittedName>
</protein>
<reference evidence="1 2" key="1">
    <citation type="submission" date="2021-03" db="EMBL/GenBank/DDBJ databases">
        <authorList>
            <person name="Grouzdev D.S."/>
        </authorList>
    </citation>
    <scope>NUCLEOTIDE SEQUENCE [LARGE SCALE GENOMIC DNA]</scope>
    <source>
        <strain evidence="1 2">M50-1</strain>
    </source>
</reference>
<comment type="caution">
    <text evidence="1">The sequence shown here is derived from an EMBL/GenBank/DDBJ whole genome shotgun (WGS) entry which is preliminary data.</text>
</comment>
<evidence type="ECO:0000313" key="1">
    <source>
        <dbReference type="EMBL" id="MBP1464479.1"/>
    </source>
</evidence>
<evidence type="ECO:0000313" key="2">
    <source>
        <dbReference type="Proteomes" id="UP001193081"/>
    </source>
</evidence>
<dbReference type="SUPFAM" id="SSF88946">
    <property type="entry name" value="Sigma2 domain of RNA polymerase sigma factors"/>
    <property type="match status" value="1"/>
</dbReference>
<dbReference type="Gene3D" id="1.10.1740.10">
    <property type="match status" value="1"/>
</dbReference>
<gene>
    <name evidence="1" type="ORF">EYB53_002040</name>
</gene>
<accession>A0ABS4D4W6</accession>
<name>A0ABS4D4W6_9CHLR</name>
<sequence>MDAPDRERAQMVWQQLAARNQWELIAPEGEDPFLDRVFAEYQNLKAEDAPEKRLRVACHRVYSVHLYNGIQAREERAAQEVWLCFVRLALRGGTPQATAYELAQEAVTRVIEKLASVRMPQSFLAWAIQVFRTVQRDLRPKAQEVSLTNEDGTQAYEAVDMLNLADIVETNVITQELADLLFAVITNPLERITLVRCLLQGDPPRDVAKELGLPLHRTRVAKARALHRLREHPATMARFASYVDTPLSGSSGSAKVDAHV</sequence>
<proteinExistence type="predicted"/>